<sequence length="76" mass="8511">MMYFLCGWSSAALFYRIMKRIRRPNEKIKTTRRGCRLRAFHAAIAVRHRCRGDALALGDLSGRGGRPAASVARSCA</sequence>
<comment type="caution">
    <text evidence="1">The sequence shown here is derived from an EMBL/GenBank/DDBJ whole genome shotgun (WGS) entry which is preliminary data.</text>
</comment>
<organism evidence="1 2">
    <name type="scientific">Eumeta variegata</name>
    <name type="common">Bagworm moth</name>
    <name type="synonym">Eumeta japonica</name>
    <dbReference type="NCBI Taxonomy" id="151549"/>
    <lineage>
        <taxon>Eukaryota</taxon>
        <taxon>Metazoa</taxon>
        <taxon>Ecdysozoa</taxon>
        <taxon>Arthropoda</taxon>
        <taxon>Hexapoda</taxon>
        <taxon>Insecta</taxon>
        <taxon>Pterygota</taxon>
        <taxon>Neoptera</taxon>
        <taxon>Endopterygota</taxon>
        <taxon>Lepidoptera</taxon>
        <taxon>Glossata</taxon>
        <taxon>Ditrysia</taxon>
        <taxon>Tineoidea</taxon>
        <taxon>Psychidae</taxon>
        <taxon>Oiketicinae</taxon>
        <taxon>Eumeta</taxon>
    </lineage>
</organism>
<dbReference type="EMBL" id="BGZK01000275">
    <property type="protein sequence ID" value="GBP33561.1"/>
    <property type="molecule type" value="Genomic_DNA"/>
</dbReference>
<keyword evidence="2" id="KW-1185">Reference proteome</keyword>
<name>A0A4C1V463_EUMVA</name>
<reference evidence="1 2" key="1">
    <citation type="journal article" date="2019" name="Commun. Biol.">
        <title>The bagworm genome reveals a unique fibroin gene that provides high tensile strength.</title>
        <authorList>
            <person name="Kono N."/>
            <person name="Nakamura H."/>
            <person name="Ohtoshi R."/>
            <person name="Tomita M."/>
            <person name="Numata K."/>
            <person name="Arakawa K."/>
        </authorList>
    </citation>
    <scope>NUCLEOTIDE SEQUENCE [LARGE SCALE GENOMIC DNA]</scope>
</reference>
<dbReference type="AlphaFoldDB" id="A0A4C1V463"/>
<dbReference type="Proteomes" id="UP000299102">
    <property type="component" value="Unassembled WGS sequence"/>
</dbReference>
<accession>A0A4C1V463</accession>
<gene>
    <name evidence="1" type="ORF">EVAR_28716_1</name>
</gene>
<evidence type="ECO:0000313" key="2">
    <source>
        <dbReference type="Proteomes" id="UP000299102"/>
    </source>
</evidence>
<proteinExistence type="predicted"/>
<evidence type="ECO:0000313" key="1">
    <source>
        <dbReference type="EMBL" id="GBP33561.1"/>
    </source>
</evidence>
<protein>
    <submittedName>
        <fullName evidence="1">Uncharacterized protein</fullName>
    </submittedName>
</protein>